<gene>
    <name evidence="3" type="ORF">M747DRAFT_296311</name>
</gene>
<dbReference type="PANTHER" id="PTHR46082">
    <property type="entry name" value="ATP/GTP-BINDING PROTEIN-RELATED"/>
    <property type="match status" value="1"/>
</dbReference>
<dbReference type="InterPro" id="IPR027417">
    <property type="entry name" value="P-loop_NTPase"/>
</dbReference>
<feature type="chain" id="PRO_5017017585" evidence="1">
    <location>
        <begin position="26"/>
        <end position="1408"/>
    </location>
</feature>
<dbReference type="NCBIfam" id="NF040586">
    <property type="entry name" value="FxSxx_TPR"/>
    <property type="match status" value="1"/>
</dbReference>
<dbReference type="SUPFAM" id="SSF52540">
    <property type="entry name" value="P-loop containing nucleoside triphosphate hydrolases"/>
    <property type="match status" value="1"/>
</dbReference>
<dbReference type="InterPro" id="IPR000845">
    <property type="entry name" value="Nucleoside_phosphorylase_d"/>
</dbReference>
<sequence>MSFTHRDYTVAWICALPLELAAAKAMLDDVHPPLPQPESDHNVYTLGRVGNHNVVVACLPGGVYGTISATGVVSHMVSTFPTLRTGFGLMVGIGGGVPSPRNDIRLGDVVVSRPTTTSSGVIQFDYGKTLRGGRFQHTGTLNKPPLVLLKAVSQLESGYMTGKRPASEILNDTLHKSEEIREEFSRPKVDWLFSPTYNHEDSEHNCSACDQTQIMSRSERETDDPYIHYGLIASGDQVMKDAKTRDSITRDLDILCFEMEAAGLMDELPSLVIRGICDYCDSHKNKRWQRYAALAAAAYAKALLSVVPTFYRTESRDLKQSVWMVPLRRNPRFAGREDEITKIEGLFMQQNGPSKVAICGLGGVGKTQIALELAYRMRNRDPNCSICWITCTNYESVEQAYMNIASKLEIIDIKPAEVKEKVKAYLSQESAGKWVVIFDNADDMGMWSTNDTTDTVLTDFLPESEQGHILFTTRSRKVAVKLASSHVITVTEPNTESSVEILKNSLVEKTLLNDRVTALKLLEQLAFLPLAIIQAAAYINENSIGLSEYLQLLQDQEPHVVELLSEDFGDEMRYKDIQNPVALTWFISFQQIQQLNKLAADYLSFFACIKPRDIPQSLLPQPTSNKNKTDALGLLKAFSFISEGSGVSSLNLHRLVHLATRNWLRRNQQFSLQILKTADRLSEVFPDYDHTNRQVWREYLPHALSLIAEAGFRKEQEKYIDWIRKVCSCLSSDGRWKEAEELGVQVVKLRKQVLGPEHPDTLTSISNLASTYWNQGRWKKAEELIVQVLELRKQVLGLEHPDTLTSMGNLASTYMNQEQWKKAEELEVQVLELRKQVLGPEHPDTLTSMANLAVTYSNQEQWKKAEELIVQVLELRKQILGLEHPDTLTSMNNLASTYWNQEQWKKAEELIIQVLELRKQVLGPEHPDTLTSMANLASTYAKQKQWEKAEELIVQVLELRKQVLGLEHPDTLTSMNNLASTYSNQKQWKKAEELIIQVLELRKQVLGPEHPDTLASMANLASTYTNQGRWKEAVELDVQVLELHKQVLGPEHPDTLTIMANLAMTYWNQRQWEKAEELGIQVSKLRKQVLGPEHSKTLTSMSNLAWAYTEQERWKEAEELRVQILELHKQVLGPEHPVTLTSMANLASIYSNHGQWKEAEELEMQMIELRKQVLGPKHRDTFTSMANLASIYWNQGRWKKAEELGVQVLKLRKQMLGLAHPDTITSMSNLASTYSNQGRWKEAEELEMQALKMRKQVLGSNHSNILTSMGNLASIYSNQGQWKKAEELEMQALKLRKKMLGPEHPDTLTSMSNLASTYSNQGRWKEAEELEEQVLELRQQVLGPEHPDTLTSMANLAFTWKGQGRVKNAFALIKQCAELRRNLLGPDHPDTISSCDTLSDWETVMAST</sequence>
<dbReference type="Proteomes" id="UP000253845">
    <property type="component" value="Unassembled WGS sequence"/>
</dbReference>
<dbReference type="Gene3D" id="1.25.40.10">
    <property type="entry name" value="Tetratricopeptide repeat domain"/>
    <property type="match status" value="4"/>
</dbReference>
<protein>
    <submittedName>
        <fullName evidence="3">TPR-like protein</fullName>
    </submittedName>
</protein>
<dbReference type="Pfam" id="PF01048">
    <property type="entry name" value="PNP_UDP_1"/>
    <property type="match status" value="1"/>
</dbReference>
<organism evidence="3 4">
    <name type="scientific">Aspergillus niger ATCC 13496</name>
    <dbReference type="NCBI Taxonomy" id="1353008"/>
    <lineage>
        <taxon>Eukaryota</taxon>
        <taxon>Fungi</taxon>
        <taxon>Dikarya</taxon>
        <taxon>Ascomycota</taxon>
        <taxon>Pezizomycotina</taxon>
        <taxon>Eurotiomycetes</taxon>
        <taxon>Eurotiomycetidae</taxon>
        <taxon>Eurotiales</taxon>
        <taxon>Aspergillaceae</taxon>
        <taxon>Aspergillus</taxon>
        <taxon>Aspergillus subgen. Circumdati</taxon>
    </lineage>
</organism>
<dbReference type="InterPro" id="IPR019734">
    <property type="entry name" value="TPR_rpt"/>
</dbReference>
<dbReference type="GO" id="GO:0009116">
    <property type="term" value="P:nucleoside metabolic process"/>
    <property type="evidence" value="ECO:0007669"/>
    <property type="project" value="InterPro"/>
</dbReference>
<dbReference type="InterPro" id="IPR003593">
    <property type="entry name" value="AAA+_ATPase"/>
</dbReference>
<dbReference type="GO" id="GO:0043531">
    <property type="term" value="F:ADP binding"/>
    <property type="evidence" value="ECO:0007669"/>
    <property type="project" value="InterPro"/>
</dbReference>
<evidence type="ECO:0000259" key="2">
    <source>
        <dbReference type="SMART" id="SM00382"/>
    </source>
</evidence>
<name>A0A370BVA9_ASPNG</name>
<dbReference type="PRINTS" id="PR00381">
    <property type="entry name" value="KINESINLIGHT"/>
</dbReference>
<dbReference type="Gene3D" id="3.40.50.1580">
    <property type="entry name" value="Nucleoside phosphorylase domain"/>
    <property type="match status" value="1"/>
</dbReference>
<keyword evidence="1" id="KW-0732">Signal</keyword>
<reference evidence="3 4" key="1">
    <citation type="submission" date="2018-07" db="EMBL/GenBank/DDBJ databases">
        <title>Section-level genome sequencing of Aspergillus section Nigri to investigate inter- and intra-species variation.</title>
        <authorList>
            <consortium name="DOE Joint Genome Institute"/>
            <person name="Vesth T.C."/>
            <person name="Nybo J.L."/>
            <person name="Theobald S."/>
            <person name="Frisvad J.C."/>
            <person name="Larsen T.O."/>
            <person name="Nielsen K.F."/>
            <person name="Hoof J.B."/>
            <person name="Brandl J."/>
            <person name="Salamov A."/>
            <person name="Riley R."/>
            <person name="Gladden J.M."/>
            <person name="Phatale P."/>
            <person name="Nielsen M.T."/>
            <person name="Lyhne E.K."/>
            <person name="Kogle M.E."/>
            <person name="Strasser K."/>
            <person name="McDonnell E."/>
            <person name="Barry K."/>
            <person name="Clum A."/>
            <person name="Chen C."/>
            <person name="Nolan M."/>
            <person name="Sandor L."/>
            <person name="Kuo A."/>
            <person name="Lipzen A."/>
            <person name="Hainaut M."/>
            <person name="Drula E."/>
            <person name="Tsang A."/>
            <person name="Magnuson J.K."/>
            <person name="Henrissat B."/>
            <person name="Wiebenga A."/>
            <person name="Simmons B.A."/>
            <person name="Makela M.R."/>
            <person name="De vries R.P."/>
            <person name="Grigoriev I.V."/>
            <person name="Mortensen U.H."/>
            <person name="Baker S.E."/>
            <person name="Andersen M.R."/>
        </authorList>
    </citation>
    <scope>NUCLEOTIDE SEQUENCE [LARGE SCALE GENOMIC DNA]</scope>
    <source>
        <strain evidence="3 4">ATCC 13496</strain>
    </source>
</reference>
<dbReference type="Pfam" id="PF00931">
    <property type="entry name" value="NB-ARC"/>
    <property type="match status" value="1"/>
</dbReference>
<dbReference type="VEuPathDB" id="FungiDB:M747DRAFT_296311"/>
<accession>A0A370BVA9</accession>
<dbReference type="PANTHER" id="PTHR46082:SF11">
    <property type="entry name" value="AAA+ ATPASE DOMAIN-CONTAINING PROTEIN-RELATED"/>
    <property type="match status" value="1"/>
</dbReference>
<dbReference type="Pfam" id="PF13374">
    <property type="entry name" value="TPR_10"/>
    <property type="match status" value="2"/>
</dbReference>
<dbReference type="SUPFAM" id="SSF48452">
    <property type="entry name" value="TPR-like"/>
    <property type="match status" value="5"/>
</dbReference>
<dbReference type="InterPro" id="IPR011990">
    <property type="entry name" value="TPR-like_helical_dom_sf"/>
</dbReference>
<dbReference type="InterPro" id="IPR035994">
    <property type="entry name" value="Nucleoside_phosphorylase_sf"/>
</dbReference>
<evidence type="ECO:0000256" key="1">
    <source>
        <dbReference type="SAM" id="SignalP"/>
    </source>
</evidence>
<dbReference type="GO" id="GO:0003824">
    <property type="term" value="F:catalytic activity"/>
    <property type="evidence" value="ECO:0007669"/>
    <property type="project" value="InterPro"/>
</dbReference>
<dbReference type="SMART" id="SM00028">
    <property type="entry name" value="TPR"/>
    <property type="match status" value="15"/>
</dbReference>
<feature type="signal peptide" evidence="1">
    <location>
        <begin position="1"/>
        <end position="25"/>
    </location>
</feature>
<dbReference type="EMBL" id="KZ851918">
    <property type="protein sequence ID" value="RDH19446.1"/>
    <property type="molecule type" value="Genomic_DNA"/>
</dbReference>
<feature type="domain" description="AAA+ ATPase" evidence="2">
    <location>
        <begin position="352"/>
        <end position="494"/>
    </location>
</feature>
<evidence type="ECO:0000313" key="4">
    <source>
        <dbReference type="Proteomes" id="UP000253845"/>
    </source>
</evidence>
<dbReference type="Gene3D" id="3.40.50.300">
    <property type="entry name" value="P-loop containing nucleotide triphosphate hydrolases"/>
    <property type="match status" value="1"/>
</dbReference>
<dbReference type="InterPro" id="IPR002182">
    <property type="entry name" value="NB-ARC"/>
</dbReference>
<evidence type="ECO:0000313" key="3">
    <source>
        <dbReference type="EMBL" id="RDH19446.1"/>
    </source>
</evidence>
<dbReference type="InterPro" id="IPR053137">
    <property type="entry name" value="NLR-like"/>
</dbReference>
<dbReference type="SMART" id="SM00382">
    <property type="entry name" value="AAA"/>
    <property type="match status" value="1"/>
</dbReference>
<proteinExistence type="predicted"/>
<dbReference type="SUPFAM" id="SSF53167">
    <property type="entry name" value="Purine and uridine phosphorylases"/>
    <property type="match status" value="1"/>
</dbReference>
<dbReference type="Pfam" id="PF13424">
    <property type="entry name" value="TPR_12"/>
    <property type="match status" value="7"/>
</dbReference>